<evidence type="ECO:0000313" key="1">
    <source>
        <dbReference type="EMBL" id="SHK79868.1"/>
    </source>
</evidence>
<dbReference type="AlphaFoldDB" id="A0A1M6VEJ3"/>
<sequence>MSTSLCACLRPSMAYDIPGKPDRHPLVVLGTFTRLISAEYPLLVQEQFSTDQHAPDFGCTCTDFIKLGITQ</sequence>
<keyword evidence="2" id="KW-1185">Reference proteome</keyword>
<gene>
    <name evidence="1" type="ORF">SAMN05216369_3149</name>
</gene>
<name>A0A1M6VEJ3_9GAMM</name>
<dbReference type="EMBL" id="FRAQ01000004">
    <property type="protein sequence ID" value="SHK79868.1"/>
    <property type="molecule type" value="Genomic_DNA"/>
</dbReference>
<proteinExistence type="predicted"/>
<accession>A0A1M6VEJ3</accession>
<organism evidence="1 2">
    <name type="scientific">Marinobacter antarcticus</name>
    <dbReference type="NCBI Taxonomy" id="564117"/>
    <lineage>
        <taxon>Bacteria</taxon>
        <taxon>Pseudomonadati</taxon>
        <taxon>Pseudomonadota</taxon>
        <taxon>Gammaproteobacteria</taxon>
        <taxon>Pseudomonadales</taxon>
        <taxon>Marinobacteraceae</taxon>
        <taxon>Marinobacter</taxon>
    </lineage>
</organism>
<dbReference type="STRING" id="564117.SAMN05216369_3149"/>
<reference evidence="2" key="1">
    <citation type="submission" date="2016-11" db="EMBL/GenBank/DDBJ databases">
        <authorList>
            <person name="Varghese N."/>
            <person name="Submissions S."/>
        </authorList>
    </citation>
    <scope>NUCLEOTIDE SEQUENCE [LARGE SCALE GENOMIC DNA]</scope>
    <source>
        <strain evidence="2">CGMCC 1.10835</strain>
    </source>
</reference>
<protein>
    <submittedName>
        <fullName evidence="1">Uncharacterized protein</fullName>
    </submittedName>
</protein>
<evidence type="ECO:0000313" key="2">
    <source>
        <dbReference type="Proteomes" id="UP000184497"/>
    </source>
</evidence>
<dbReference type="Proteomes" id="UP000184497">
    <property type="component" value="Unassembled WGS sequence"/>
</dbReference>